<keyword evidence="8" id="KW-0732">Signal</keyword>
<dbReference type="Pfam" id="PF02244">
    <property type="entry name" value="Propep_M14"/>
    <property type="match status" value="1"/>
</dbReference>
<keyword evidence="5 16" id="KW-0121">Carboxypeptidase</keyword>
<feature type="active site" description="Proton donor/acceptor" evidence="14">
    <location>
        <position position="690"/>
    </location>
</feature>
<evidence type="ECO:0000256" key="4">
    <source>
        <dbReference type="ARBA" id="ARBA00022525"/>
    </source>
</evidence>
<dbReference type="EMBL" id="HG994589">
    <property type="protein sequence ID" value="CAF2794800.1"/>
    <property type="molecule type" value="Genomic_DNA"/>
</dbReference>
<comment type="cofactor">
    <cofactor evidence="1">
        <name>Zn(2+)</name>
        <dbReference type="ChEBI" id="CHEBI:29105"/>
    </cofactor>
</comment>
<dbReference type="SUPFAM" id="SSF54897">
    <property type="entry name" value="Protease propeptides/inhibitors"/>
    <property type="match status" value="1"/>
</dbReference>
<gene>
    <name evidence="16" type="ORF">LSAA_2617</name>
</gene>
<dbReference type="PANTHER" id="PTHR11705:SF91">
    <property type="entry name" value="FI01817P-RELATED"/>
    <property type="match status" value="1"/>
</dbReference>
<dbReference type="Gene3D" id="3.40.630.10">
    <property type="entry name" value="Zn peptidases"/>
    <property type="match status" value="1"/>
</dbReference>
<dbReference type="GO" id="GO:0005615">
    <property type="term" value="C:extracellular space"/>
    <property type="evidence" value="ECO:0007669"/>
    <property type="project" value="TreeGrafter"/>
</dbReference>
<dbReference type="SUPFAM" id="SSF56672">
    <property type="entry name" value="DNA/RNA polymerases"/>
    <property type="match status" value="1"/>
</dbReference>
<comment type="similarity">
    <text evidence="3 14">Belongs to the peptidase M14 family.</text>
</comment>
<keyword evidence="9" id="KW-0378">Hydrolase</keyword>
<dbReference type="InterPro" id="IPR036990">
    <property type="entry name" value="M14A-like_propep"/>
</dbReference>
<dbReference type="InterPro" id="IPR000834">
    <property type="entry name" value="Peptidase_M14"/>
</dbReference>
<dbReference type="InterPro" id="IPR003146">
    <property type="entry name" value="M14A_act_pep"/>
</dbReference>
<keyword evidence="6" id="KW-0645">Protease</keyword>
<dbReference type="SUPFAM" id="SSF53187">
    <property type="entry name" value="Zn-dependent exopeptidases"/>
    <property type="match status" value="1"/>
</dbReference>
<dbReference type="Proteomes" id="UP000675881">
    <property type="component" value="Chromosome 10"/>
</dbReference>
<dbReference type="Gene3D" id="3.30.70.270">
    <property type="match status" value="1"/>
</dbReference>
<evidence type="ECO:0000256" key="6">
    <source>
        <dbReference type="ARBA" id="ARBA00022670"/>
    </source>
</evidence>
<name>A0A7R8CJP5_LEPSM</name>
<evidence type="ECO:0000256" key="13">
    <source>
        <dbReference type="ARBA" id="ARBA00057299"/>
    </source>
</evidence>
<evidence type="ECO:0000256" key="2">
    <source>
        <dbReference type="ARBA" id="ARBA00004613"/>
    </source>
</evidence>
<dbReference type="CDD" id="cd03860">
    <property type="entry name" value="M14_CP_A-B_like"/>
    <property type="match status" value="1"/>
</dbReference>
<keyword evidence="4" id="KW-0964">Secreted</keyword>
<evidence type="ECO:0000256" key="1">
    <source>
        <dbReference type="ARBA" id="ARBA00001947"/>
    </source>
</evidence>
<dbReference type="PROSITE" id="PS00132">
    <property type="entry name" value="CARBOXYPEPT_ZN_1"/>
    <property type="match status" value="1"/>
</dbReference>
<dbReference type="PRINTS" id="PR00765">
    <property type="entry name" value="CRBOXYPTASEA"/>
</dbReference>
<feature type="domain" description="Peptidase M14" evidence="15">
    <location>
        <begin position="434"/>
        <end position="724"/>
    </location>
</feature>
<evidence type="ECO:0000256" key="11">
    <source>
        <dbReference type="ARBA" id="ARBA00023049"/>
    </source>
</evidence>
<evidence type="ECO:0000256" key="10">
    <source>
        <dbReference type="ARBA" id="ARBA00022833"/>
    </source>
</evidence>
<evidence type="ECO:0000259" key="15">
    <source>
        <dbReference type="PROSITE" id="PS52035"/>
    </source>
</evidence>
<keyword evidence="11" id="KW-0482">Metalloprotease</keyword>
<evidence type="ECO:0000313" key="17">
    <source>
        <dbReference type="Proteomes" id="UP000675881"/>
    </source>
</evidence>
<sequence length="730" mass="83798">MEKAEEVVDDIILYDSSMHLHEKNVRKLLRRCRDTGITLNPKKFHYGQTEVKFACFRVTSQDIQADPEKIKAIAQFQRLKNISDFRSFLVLVEQLAGSRRIHTSGQRITSELQKDEQDVFKLIECGSRFVMEPTGSAPYTESKEFQEGLLELKSTPLRHSSLSASQIVFRGPMPSRLPFHNLSLAEDWQVHLNEHDRRIAKQHDYTRNHYDKTANQLKPITTGSKVWIQDSTSKIWDRTATVQGKKQDRENLLLLPSSRTLFRNQRFIRILKSHEDIIKIPHYSLQINLPLQIDSGLERGFEDRRSELGSFHYVAQTGLFNTFLFALANCNYNGYKVLQTEDIHSQAKTIELIKFIESADEGIYDFWVSPRVGSYAKVMVAPGHVSEFEKFLKEQSIASTLLIEDVEITNQRASTVQNVLRKLKTSSRSIDFENYYSSDDIFAYLHELEADNDFVEVETYGKSYEGRDLKVIKILKAGPNAPNIFIEAGIHAREWIAPAMGTYIIHSLLEDPENAQYLDQFNFHIMPSVNPDGYEFSREHERLWRKTRSRNQGSDCRGADPNRNWAFHWHESGVSDDPCTNIFPGLKPFSEPETDAIRQYVEKLQPTPLMSLSLHSAANLWLVPYGYAYNAYPDNYDELVKLAEKAVDALNEVHNAGFEVINAADFYPAAGASDDWYAGVLGSTYVYTVELRQGGYYGFDLPPSQIKDSGEELWEAMKVIFDRLHQVSIQ</sequence>
<dbReference type="PROSITE" id="PS52035">
    <property type="entry name" value="PEPTIDASE_M14"/>
    <property type="match status" value="1"/>
</dbReference>
<dbReference type="GO" id="GO:0008270">
    <property type="term" value="F:zinc ion binding"/>
    <property type="evidence" value="ECO:0007669"/>
    <property type="project" value="InterPro"/>
</dbReference>
<accession>A0A7R8CJP5</accession>
<keyword evidence="12" id="KW-1015">Disulfide bond</keyword>
<dbReference type="InterPro" id="IPR057246">
    <property type="entry name" value="CARBOXYPEPT_ZN_1"/>
</dbReference>
<evidence type="ECO:0000313" key="16">
    <source>
        <dbReference type="EMBL" id="CAF2794800.1"/>
    </source>
</evidence>
<dbReference type="InterPro" id="IPR043128">
    <property type="entry name" value="Rev_trsase/Diguanyl_cyclase"/>
</dbReference>
<keyword evidence="10" id="KW-0862">Zinc</keyword>
<dbReference type="SMART" id="SM00631">
    <property type="entry name" value="Zn_pept"/>
    <property type="match status" value="1"/>
</dbReference>
<dbReference type="GO" id="GO:0071897">
    <property type="term" value="P:DNA biosynthetic process"/>
    <property type="evidence" value="ECO:0007669"/>
    <property type="project" value="UniProtKB-ARBA"/>
</dbReference>
<evidence type="ECO:0000256" key="7">
    <source>
        <dbReference type="ARBA" id="ARBA00022723"/>
    </source>
</evidence>
<dbReference type="Pfam" id="PF00246">
    <property type="entry name" value="Peptidase_M14"/>
    <property type="match status" value="1"/>
</dbReference>
<dbReference type="AlphaFoldDB" id="A0A7R8CJP5"/>
<keyword evidence="7" id="KW-0479">Metal-binding</keyword>
<protein>
    <submittedName>
        <fullName evidence="16">Carboxypeptidase B</fullName>
    </submittedName>
</protein>
<evidence type="ECO:0000256" key="14">
    <source>
        <dbReference type="PROSITE-ProRule" id="PRU01379"/>
    </source>
</evidence>
<evidence type="ECO:0000256" key="8">
    <source>
        <dbReference type="ARBA" id="ARBA00022729"/>
    </source>
</evidence>
<dbReference type="OrthoDB" id="3626597at2759"/>
<comment type="function">
    <text evidence="13">Involved in the digestion of the blood meal.</text>
</comment>
<dbReference type="FunFam" id="3.40.630.10:FF:000040">
    <property type="entry name" value="zinc carboxypeptidase"/>
    <property type="match status" value="1"/>
</dbReference>
<reference evidence="16" key="1">
    <citation type="submission" date="2021-02" db="EMBL/GenBank/DDBJ databases">
        <authorList>
            <person name="Bekaert M."/>
        </authorList>
    </citation>
    <scope>NUCLEOTIDE SEQUENCE</scope>
    <source>
        <strain evidence="16">IoA-00</strain>
    </source>
</reference>
<dbReference type="InterPro" id="IPR043502">
    <property type="entry name" value="DNA/RNA_pol_sf"/>
</dbReference>
<organism evidence="16 17">
    <name type="scientific">Lepeophtheirus salmonis</name>
    <name type="common">Salmon louse</name>
    <name type="synonym">Caligus salmonis</name>
    <dbReference type="NCBI Taxonomy" id="72036"/>
    <lineage>
        <taxon>Eukaryota</taxon>
        <taxon>Metazoa</taxon>
        <taxon>Ecdysozoa</taxon>
        <taxon>Arthropoda</taxon>
        <taxon>Crustacea</taxon>
        <taxon>Multicrustacea</taxon>
        <taxon>Hexanauplia</taxon>
        <taxon>Copepoda</taxon>
        <taxon>Siphonostomatoida</taxon>
        <taxon>Caligidae</taxon>
        <taxon>Lepeophtheirus</taxon>
    </lineage>
</organism>
<comment type="subcellular location">
    <subcellularLocation>
        <location evidence="2">Secreted</location>
    </subcellularLocation>
</comment>
<evidence type="ECO:0000256" key="5">
    <source>
        <dbReference type="ARBA" id="ARBA00022645"/>
    </source>
</evidence>
<dbReference type="GO" id="GO:0004181">
    <property type="term" value="F:metallocarboxypeptidase activity"/>
    <property type="evidence" value="ECO:0007669"/>
    <property type="project" value="InterPro"/>
</dbReference>
<dbReference type="PANTHER" id="PTHR11705">
    <property type="entry name" value="PROTEASE FAMILY M14 CARBOXYPEPTIDASE A,B"/>
    <property type="match status" value="1"/>
</dbReference>
<evidence type="ECO:0000256" key="12">
    <source>
        <dbReference type="ARBA" id="ARBA00023157"/>
    </source>
</evidence>
<keyword evidence="17" id="KW-1185">Reference proteome</keyword>
<evidence type="ECO:0000256" key="9">
    <source>
        <dbReference type="ARBA" id="ARBA00022801"/>
    </source>
</evidence>
<dbReference type="GO" id="GO:0006508">
    <property type="term" value="P:proteolysis"/>
    <property type="evidence" value="ECO:0007669"/>
    <property type="project" value="UniProtKB-KW"/>
</dbReference>
<dbReference type="Gene3D" id="3.30.70.340">
    <property type="entry name" value="Metallocarboxypeptidase-like"/>
    <property type="match status" value="1"/>
</dbReference>
<proteinExistence type="inferred from homology"/>
<evidence type="ECO:0000256" key="3">
    <source>
        <dbReference type="ARBA" id="ARBA00005988"/>
    </source>
</evidence>